<evidence type="ECO:0000313" key="2">
    <source>
        <dbReference type="Proteomes" id="UP001576780"/>
    </source>
</evidence>
<reference evidence="1 2" key="1">
    <citation type="submission" date="2024-09" db="EMBL/GenBank/DDBJ databases">
        <title>Floridaenema gen nov. (Aerosakkonemataceae, Aerosakkonematales ord. nov., Cyanobacteria) from benthic tropical and subtropical fresh waters, with the description of four new species.</title>
        <authorList>
            <person name="Moretto J.A."/>
            <person name="Berthold D.E."/>
            <person name="Lefler F.W."/>
            <person name="Huang I.-S."/>
            <person name="Laughinghouse H. IV."/>
        </authorList>
    </citation>
    <scope>NUCLEOTIDE SEQUENCE [LARGE SCALE GENOMIC DNA]</scope>
    <source>
        <strain evidence="1 2">BLCC-F167</strain>
    </source>
</reference>
<dbReference type="Proteomes" id="UP001576780">
    <property type="component" value="Unassembled WGS sequence"/>
</dbReference>
<evidence type="ECO:0000313" key="1">
    <source>
        <dbReference type="EMBL" id="MFB2832942.1"/>
    </source>
</evidence>
<dbReference type="Pfam" id="PF09950">
    <property type="entry name" value="Major_capside"/>
    <property type="match status" value="1"/>
</dbReference>
<sequence>MPETLDKFRMDEESLLFAQRSLTGIATKIYEKDYSAQFKAANGEICPVRVWNQYADKRWVEILELDVFGMAEVIADYSKGGPRVGVVGRRQTYPIRTIGDHAGWSWEEVLLAKGANIPLEQKSLGATRTAFEAKWNHTCYHGDADYGLPGLKTSNLPRLVSPTTFAAASTPDALLALLHEPVNSVSTNSNNMEVPKKIVLPSKQHSKIATTMRSTQGEKTVLKAFLEAQADLGQVTSVVKDDNLKGFGTNGEDCMLVLPEDEDAIVFALAMDYTLLPVQQVNLEYVQHAVGRIIGAVVIRMLSGLIVEGI</sequence>
<dbReference type="EMBL" id="JBHFNT010000004">
    <property type="protein sequence ID" value="MFB2832942.1"/>
    <property type="molecule type" value="Genomic_DNA"/>
</dbReference>
<keyword evidence="2" id="KW-1185">Reference proteome</keyword>
<accession>A0ABV4WCY7</accession>
<organism evidence="1 2">
    <name type="scientific">Floridaenema evergladense BLCC-F167</name>
    <dbReference type="NCBI Taxonomy" id="3153639"/>
    <lineage>
        <taxon>Bacteria</taxon>
        <taxon>Bacillati</taxon>
        <taxon>Cyanobacteriota</taxon>
        <taxon>Cyanophyceae</taxon>
        <taxon>Oscillatoriophycideae</taxon>
        <taxon>Aerosakkonematales</taxon>
        <taxon>Aerosakkonemataceae</taxon>
        <taxon>Floridanema</taxon>
        <taxon>Floridanema evergladense</taxon>
    </lineage>
</organism>
<dbReference type="InterPro" id="IPR020049">
    <property type="entry name" value="Major_capsid-like"/>
</dbReference>
<name>A0ABV4WCY7_9CYAN</name>
<comment type="caution">
    <text evidence="1">The sequence shown here is derived from an EMBL/GenBank/DDBJ whole genome shotgun (WGS) entry which is preliminary data.</text>
</comment>
<proteinExistence type="predicted"/>
<dbReference type="RefSeq" id="WP_413275418.1">
    <property type="nucleotide sequence ID" value="NZ_JBHFNT010000004.1"/>
</dbReference>
<protein>
    <submittedName>
        <fullName evidence="1">Major capsid family protein</fullName>
    </submittedName>
</protein>
<gene>
    <name evidence="1" type="ORF">ACE1CA_00255</name>
</gene>